<gene>
    <name evidence="4" type="ORF">MEDL_58761</name>
</gene>
<dbReference type="GO" id="GO:0005814">
    <property type="term" value="C:centriole"/>
    <property type="evidence" value="ECO:0007669"/>
    <property type="project" value="TreeGrafter"/>
</dbReference>
<dbReference type="InterPro" id="IPR013783">
    <property type="entry name" value="Ig-like_fold"/>
</dbReference>
<dbReference type="GO" id="GO:0090222">
    <property type="term" value="P:centrosome-templated microtubule nucleation"/>
    <property type="evidence" value="ECO:0007669"/>
    <property type="project" value="InterPro"/>
</dbReference>
<dbReference type="GO" id="GO:0000242">
    <property type="term" value="C:pericentriolar material"/>
    <property type="evidence" value="ECO:0007669"/>
    <property type="project" value="TreeGrafter"/>
</dbReference>
<dbReference type="InterPro" id="IPR039103">
    <property type="entry name" value="Spd-2/CEP192"/>
</dbReference>
<dbReference type="Pfam" id="PF22066">
    <property type="entry name" value="Cep192_D8"/>
    <property type="match status" value="1"/>
</dbReference>
<feature type="compositionally biased region" description="Basic and acidic residues" evidence="1">
    <location>
        <begin position="236"/>
        <end position="249"/>
    </location>
</feature>
<dbReference type="Gene3D" id="2.60.40.10">
    <property type="entry name" value="Immunoglobulins"/>
    <property type="match status" value="2"/>
</dbReference>
<dbReference type="GO" id="GO:0071539">
    <property type="term" value="P:protein localization to centrosome"/>
    <property type="evidence" value="ECO:0007669"/>
    <property type="project" value="InterPro"/>
</dbReference>
<evidence type="ECO:0000256" key="1">
    <source>
        <dbReference type="SAM" id="MobiDB-lite"/>
    </source>
</evidence>
<reference evidence="4" key="1">
    <citation type="submission" date="2021-03" db="EMBL/GenBank/DDBJ databases">
        <authorList>
            <person name="Bekaert M."/>
        </authorList>
    </citation>
    <scope>NUCLEOTIDE SEQUENCE</scope>
</reference>
<sequence>MKTDDLLNYCQRSCNSVTFRYSSDFLRANKLVTLRNSGTCIASQLFDPGVHRSTTSICISPSARVLQNMETLPWQGTVHISCEHQYKILNVQIRKDVVEGNANKNLMPLFKQVSAAPSICIPADTDNPSLQTTQVNFSPTKIGDMSETYIDLSNVSTETLRWTISVFAPPYVKGADNSKDVFRATYKVFAFSEKFGHLDGKHTIQICVQFMPRSKGTFSQFWEVQSRGSTSNSSIEEEKKPKEQDARKRNEASLFTLENEEETQKFSPCDIGHVQMLKVQLKNRSSAPQTVEVITPQLPFVVKHSSFTLKPKSFIRFPIEFRPSQHGGFDGLVIFKANIGSTVSCKVHGICKKM</sequence>
<organism evidence="4 5">
    <name type="scientific">Mytilus edulis</name>
    <name type="common">Blue mussel</name>
    <dbReference type="NCBI Taxonomy" id="6550"/>
    <lineage>
        <taxon>Eukaryota</taxon>
        <taxon>Metazoa</taxon>
        <taxon>Spiralia</taxon>
        <taxon>Lophotrochozoa</taxon>
        <taxon>Mollusca</taxon>
        <taxon>Bivalvia</taxon>
        <taxon>Autobranchia</taxon>
        <taxon>Pteriomorphia</taxon>
        <taxon>Mytilida</taxon>
        <taxon>Mytiloidea</taxon>
        <taxon>Mytilidae</taxon>
        <taxon>Mytilinae</taxon>
        <taxon>Mytilus</taxon>
    </lineage>
</organism>
<dbReference type="OrthoDB" id="67059at2759"/>
<dbReference type="PANTHER" id="PTHR16029:SF11">
    <property type="entry name" value="CENTROSOMAL PROTEIN OF 192 KDA"/>
    <property type="match status" value="1"/>
</dbReference>
<evidence type="ECO:0000259" key="2">
    <source>
        <dbReference type="Pfam" id="PF22065"/>
    </source>
</evidence>
<evidence type="ECO:0000313" key="5">
    <source>
        <dbReference type="Proteomes" id="UP000683360"/>
    </source>
</evidence>
<keyword evidence="5" id="KW-1185">Reference proteome</keyword>
<dbReference type="EMBL" id="CAJPWZ010002883">
    <property type="protein sequence ID" value="CAG2246842.1"/>
    <property type="molecule type" value="Genomic_DNA"/>
</dbReference>
<dbReference type="InterPro" id="IPR054088">
    <property type="entry name" value="Cep192-like_D8"/>
</dbReference>
<dbReference type="GO" id="GO:0090307">
    <property type="term" value="P:mitotic spindle assembly"/>
    <property type="evidence" value="ECO:0007669"/>
    <property type="project" value="TreeGrafter"/>
</dbReference>
<feature type="domain" description="Cep192-like" evidence="3">
    <location>
        <begin position="260"/>
        <end position="351"/>
    </location>
</feature>
<dbReference type="GO" id="GO:0005737">
    <property type="term" value="C:cytoplasm"/>
    <property type="evidence" value="ECO:0007669"/>
    <property type="project" value="TreeGrafter"/>
</dbReference>
<evidence type="ECO:0000313" key="4">
    <source>
        <dbReference type="EMBL" id="CAG2246842.1"/>
    </source>
</evidence>
<feature type="region of interest" description="Disordered" evidence="1">
    <location>
        <begin position="229"/>
        <end position="249"/>
    </location>
</feature>
<dbReference type="Pfam" id="PF22065">
    <property type="entry name" value="Cep192_D7"/>
    <property type="match status" value="1"/>
</dbReference>
<evidence type="ECO:0000259" key="3">
    <source>
        <dbReference type="Pfam" id="PF22066"/>
    </source>
</evidence>
<dbReference type="GO" id="GO:0051298">
    <property type="term" value="P:centrosome duplication"/>
    <property type="evidence" value="ECO:0007669"/>
    <property type="project" value="InterPro"/>
</dbReference>
<name>A0A8S3UXH3_MYTED</name>
<proteinExistence type="predicted"/>
<dbReference type="InterPro" id="IPR054087">
    <property type="entry name" value="Cep192-like_D7"/>
</dbReference>
<accession>A0A8S3UXH3</accession>
<dbReference type="Proteomes" id="UP000683360">
    <property type="component" value="Unassembled WGS sequence"/>
</dbReference>
<comment type="caution">
    <text evidence="4">The sequence shown here is derived from an EMBL/GenBank/DDBJ whole genome shotgun (WGS) entry which is preliminary data.</text>
</comment>
<dbReference type="GO" id="GO:0019901">
    <property type="term" value="F:protein kinase binding"/>
    <property type="evidence" value="ECO:0007669"/>
    <property type="project" value="TreeGrafter"/>
</dbReference>
<feature type="domain" description="Cep192-like" evidence="2">
    <location>
        <begin position="131"/>
        <end position="232"/>
    </location>
</feature>
<dbReference type="AlphaFoldDB" id="A0A8S3UXH3"/>
<protein>
    <submittedName>
        <fullName evidence="4">CEP192</fullName>
    </submittedName>
</protein>
<dbReference type="PANTHER" id="PTHR16029">
    <property type="entry name" value="CENTROSOMAL PROTEIN OF 192 KDA"/>
    <property type="match status" value="1"/>
</dbReference>